<dbReference type="InterPro" id="IPR029069">
    <property type="entry name" value="HotDog_dom_sf"/>
</dbReference>
<dbReference type="Pfam" id="PF13452">
    <property type="entry name" value="FAS1_DH_region"/>
    <property type="match status" value="1"/>
</dbReference>
<dbReference type="InterPro" id="IPR039569">
    <property type="entry name" value="FAS1-like_DH_region"/>
</dbReference>
<name>M7NXU7_9BACL</name>
<keyword evidence="3" id="KW-1185">Reference proteome</keyword>
<dbReference type="STRING" id="1235279.C772_01390"/>
<sequence length="130" mass="14699">MTTVGFEFDYTPLVLEPEVVRTFSESVGYSGPGLPPTIYSAALYRGERNLYTFLDELGLGEAHVLHVEQQFETLQEPEEGETLRMTSRVVGDEQKKKWRILIVETSIRSDADEVAKAQMTYFCRKGGDAE</sequence>
<gene>
    <name evidence="2" type="ORF">C772_01390</name>
</gene>
<organism evidence="2 3">
    <name type="scientific">Bhargavaea cecembensis DSE10</name>
    <dbReference type="NCBI Taxonomy" id="1235279"/>
    <lineage>
        <taxon>Bacteria</taxon>
        <taxon>Bacillati</taxon>
        <taxon>Bacillota</taxon>
        <taxon>Bacilli</taxon>
        <taxon>Bacillales</taxon>
        <taxon>Caryophanaceae</taxon>
        <taxon>Bhargavaea</taxon>
    </lineage>
</organism>
<reference evidence="2 3" key="1">
    <citation type="journal article" date="2013" name="Genome Announc.">
        <title>Draft Genome Sequence of Bhargavaea cecembensis Strain DSE10T, Isolated from a Deep-Sea Sediment Sample Collected at a Depth of 5,904 m from the Chagos-Laccadive Ridge System in the Indian Ocean.</title>
        <authorList>
            <person name="Shivaji S."/>
            <person name="Ara S."/>
            <person name="Begum Z."/>
            <person name="Ruth M."/>
            <person name="Singh A."/>
            <person name="Kumar Pinnaka A."/>
        </authorList>
    </citation>
    <scope>NUCLEOTIDE SEQUENCE [LARGE SCALE GENOMIC DNA]</scope>
    <source>
        <strain evidence="2 3">DSE10</strain>
    </source>
</reference>
<comment type="caution">
    <text evidence="2">The sequence shown here is derived from an EMBL/GenBank/DDBJ whole genome shotgun (WGS) entry which is preliminary data.</text>
</comment>
<evidence type="ECO:0000313" key="2">
    <source>
        <dbReference type="EMBL" id="EMR06495.1"/>
    </source>
</evidence>
<dbReference type="Gene3D" id="3.10.129.10">
    <property type="entry name" value="Hotdog Thioesterase"/>
    <property type="match status" value="1"/>
</dbReference>
<evidence type="ECO:0000313" key="3">
    <source>
        <dbReference type="Proteomes" id="UP000011919"/>
    </source>
</evidence>
<dbReference type="AlphaFoldDB" id="M7NXU7"/>
<feature type="domain" description="FAS1-like dehydratase" evidence="1">
    <location>
        <begin position="27"/>
        <end position="115"/>
    </location>
</feature>
<protein>
    <recommendedName>
        <fullName evidence="1">FAS1-like dehydratase domain-containing protein</fullName>
    </recommendedName>
</protein>
<evidence type="ECO:0000259" key="1">
    <source>
        <dbReference type="Pfam" id="PF13452"/>
    </source>
</evidence>
<accession>M7NXU7</accession>
<dbReference type="SUPFAM" id="SSF54637">
    <property type="entry name" value="Thioesterase/thiol ester dehydrase-isomerase"/>
    <property type="match status" value="1"/>
</dbReference>
<proteinExistence type="predicted"/>
<dbReference type="Proteomes" id="UP000011919">
    <property type="component" value="Unassembled WGS sequence"/>
</dbReference>
<dbReference type="RefSeq" id="WP_008298538.1">
    <property type="nucleotide sequence ID" value="NZ_AOFT01000006.1"/>
</dbReference>
<dbReference type="OrthoDB" id="2451951at2"/>
<dbReference type="EMBL" id="AOFT01000006">
    <property type="protein sequence ID" value="EMR06495.1"/>
    <property type="molecule type" value="Genomic_DNA"/>
</dbReference>